<dbReference type="WBParaSite" id="GPUH_0001110201-mRNA-1">
    <property type="protein sequence ID" value="GPUH_0001110201-mRNA-1"/>
    <property type="gene ID" value="GPUH_0001110201"/>
</dbReference>
<proteinExistence type="predicted"/>
<evidence type="ECO:0000313" key="1">
    <source>
        <dbReference type="EMBL" id="VDN18320.1"/>
    </source>
</evidence>
<organism evidence="3">
    <name type="scientific">Gongylonema pulchrum</name>
    <dbReference type="NCBI Taxonomy" id="637853"/>
    <lineage>
        <taxon>Eukaryota</taxon>
        <taxon>Metazoa</taxon>
        <taxon>Ecdysozoa</taxon>
        <taxon>Nematoda</taxon>
        <taxon>Chromadorea</taxon>
        <taxon>Rhabditida</taxon>
        <taxon>Spirurina</taxon>
        <taxon>Spiruromorpha</taxon>
        <taxon>Spiruroidea</taxon>
        <taxon>Gongylonematidae</taxon>
        <taxon>Gongylonema</taxon>
    </lineage>
</organism>
<protein>
    <submittedName>
        <fullName evidence="3">Tnp_DDE_dom domain-containing protein</fullName>
    </submittedName>
</protein>
<keyword evidence="2" id="KW-1185">Reference proteome</keyword>
<sequence>MHQNRGSCIRDGQKAYLKSFFDRAIWKLAWGYRTLHFATGILYMPLNHRSVRKLFGFLKALEKLVQQQSL</sequence>
<evidence type="ECO:0000313" key="2">
    <source>
        <dbReference type="Proteomes" id="UP000271098"/>
    </source>
</evidence>
<dbReference type="Proteomes" id="UP000271098">
    <property type="component" value="Unassembled WGS sequence"/>
</dbReference>
<gene>
    <name evidence="1" type="ORF">GPUH_LOCUS11089</name>
</gene>
<dbReference type="EMBL" id="UYRT01078335">
    <property type="protein sequence ID" value="VDN18320.1"/>
    <property type="molecule type" value="Genomic_DNA"/>
</dbReference>
<reference evidence="1 2" key="2">
    <citation type="submission" date="2018-11" db="EMBL/GenBank/DDBJ databases">
        <authorList>
            <consortium name="Pathogen Informatics"/>
        </authorList>
    </citation>
    <scope>NUCLEOTIDE SEQUENCE [LARGE SCALE GENOMIC DNA]</scope>
</reference>
<name>A0A183DQU8_9BILA</name>
<dbReference type="AlphaFoldDB" id="A0A183DQU8"/>
<evidence type="ECO:0000313" key="3">
    <source>
        <dbReference type="WBParaSite" id="GPUH_0001110201-mRNA-1"/>
    </source>
</evidence>
<accession>A0A183DQU8</accession>
<reference evidence="3" key="1">
    <citation type="submission" date="2016-06" db="UniProtKB">
        <authorList>
            <consortium name="WormBaseParasite"/>
        </authorList>
    </citation>
    <scope>IDENTIFICATION</scope>
</reference>